<protein>
    <submittedName>
        <fullName evidence="8">Cofactor-independent phosphoglycerate mutase</fullName>
    </submittedName>
</protein>
<keyword evidence="5" id="KW-0324">Glycolysis</keyword>
<sequence>MKYLVLIMDGASGYPLLARDQKTTLELARTPALDAIVKKGVLGLSANVPDGMEPSSAVACMSVMGYDPKKYYSGRGPIEARAMGISLKEGETAFRCNLVTVKDGAMRSYSCGHITDRESHQIITTLQKELGSVDVTFYPGVSYRHICVIRNKPGLLSAVCTPPHDIPNQPIIKHIPRGEGARTLNDLMIRSEEVLRNHPVNKQRIAEGKEPATTIWLFWGGQQSAGIPPFATVYGKKAAMTSGVDLLRGIADMAGIENLKIPGVTGGLDTDYAAQAEQAVRALEKFDLIFVHVEAPDEAGHGGQIEEKIKAIEQIDEKMLPVFLGYAKDELRLLCLPDHPTPILTQTHAPEPVPFVLHGPGIGGNDASRFTEKEADATGYFVSEGHTLLGKMLYT</sequence>
<dbReference type="GO" id="GO:0046872">
    <property type="term" value="F:metal ion binding"/>
    <property type="evidence" value="ECO:0007669"/>
    <property type="project" value="InterPro"/>
</dbReference>
<dbReference type="InterPro" id="IPR023665">
    <property type="entry name" value="ApgAM_prokaryotes"/>
</dbReference>
<evidence type="ECO:0000256" key="6">
    <source>
        <dbReference type="ARBA" id="ARBA00023235"/>
    </source>
</evidence>
<dbReference type="NCBIfam" id="TIGR00306">
    <property type="entry name" value="apgM"/>
    <property type="match status" value="1"/>
</dbReference>
<evidence type="ECO:0000256" key="2">
    <source>
        <dbReference type="ARBA" id="ARBA00002315"/>
    </source>
</evidence>
<dbReference type="Proteomes" id="UP000179243">
    <property type="component" value="Unassembled WGS sequence"/>
</dbReference>
<dbReference type="PIRSF" id="PIRSF006392">
    <property type="entry name" value="IPGAM_arch"/>
    <property type="match status" value="1"/>
</dbReference>
<evidence type="ECO:0000313" key="9">
    <source>
        <dbReference type="Proteomes" id="UP000179243"/>
    </source>
</evidence>
<proteinExistence type="inferred from homology"/>
<evidence type="ECO:0000313" key="8">
    <source>
        <dbReference type="EMBL" id="OGK07241.1"/>
    </source>
</evidence>
<dbReference type="GO" id="GO:0006096">
    <property type="term" value="P:glycolytic process"/>
    <property type="evidence" value="ECO:0007669"/>
    <property type="project" value="UniProtKB-KW"/>
</dbReference>
<comment type="similarity">
    <text evidence="4">Belongs to the BPG-independent phosphoglycerate mutase family. A-PGAM subfamily.</text>
</comment>
<evidence type="ECO:0000256" key="3">
    <source>
        <dbReference type="ARBA" id="ARBA00004921"/>
    </source>
</evidence>
<gene>
    <name evidence="8" type="ORF">A2519_14020</name>
</gene>
<accession>A0A1F7FKW5</accession>
<dbReference type="Pfam" id="PF10143">
    <property type="entry name" value="PhosphMutase"/>
    <property type="match status" value="1"/>
</dbReference>
<dbReference type="SUPFAM" id="SSF53649">
    <property type="entry name" value="Alkaline phosphatase-like"/>
    <property type="match status" value="1"/>
</dbReference>
<dbReference type="EMBL" id="MFYX01000011">
    <property type="protein sequence ID" value="OGK07241.1"/>
    <property type="molecule type" value="Genomic_DNA"/>
</dbReference>
<dbReference type="PANTHER" id="PTHR31209">
    <property type="entry name" value="COFACTOR-INDEPENDENT PHOSPHOGLYCERATE MUTASE"/>
    <property type="match status" value="1"/>
</dbReference>
<dbReference type="InterPro" id="IPR017850">
    <property type="entry name" value="Alkaline_phosphatase_core_sf"/>
</dbReference>
<dbReference type="InterPro" id="IPR004456">
    <property type="entry name" value="Pglycerate_mutase_ApgM"/>
</dbReference>
<dbReference type="InterPro" id="IPR006124">
    <property type="entry name" value="Metalloenzyme"/>
</dbReference>
<dbReference type="Pfam" id="PF01676">
    <property type="entry name" value="Metalloenzyme"/>
    <property type="match status" value="1"/>
</dbReference>
<evidence type="ECO:0000256" key="1">
    <source>
        <dbReference type="ARBA" id="ARBA00000370"/>
    </source>
</evidence>
<evidence type="ECO:0000256" key="5">
    <source>
        <dbReference type="ARBA" id="ARBA00023152"/>
    </source>
</evidence>
<reference evidence="8 9" key="1">
    <citation type="journal article" date="2016" name="Nat. Commun.">
        <title>Thousands of microbial genomes shed light on interconnected biogeochemical processes in an aquifer system.</title>
        <authorList>
            <person name="Anantharaman K."/>
            <person name="Brown C.T."/>
            <person name="Hug L.A."/>
            <person name="Sharon I."/>
            <person name="Castelle C.J."/>
            <person name="Probst A.J."/>
            <person name="Thomas B.C."/>
            <person name="Singh A."/>
            <person name="Wilkins M.J."/>
            <person name="Karaoz U."/>
            <person name="Brodie E.L."/>
            <person name="Williams K.H."/>
            <person name="Hubbard S.S."/>
            <person name="Banfield J.F."/>
        </authorList>
    </citation>
    <scope>NUCLEOTIDE SEQUENCE [LARGE SCALE GENOMIC DNA]</scope>
</reference>
<keyword evidence="6" id="KW-0413">Isomerase</keyword>
<dbReference type="PANTHER" id="PTHR31209:SF4">
    <property type="entry name" value="2,3-BISPHOSPHOGLYCERATE-INDEPENDENT PHOSPHOGLYCERATE MUTASE"/>
    <property type="match status" value="1"/>
</dbReference>
<dbReference type="InterPro" id="IPR042253">
    <property type="entry name" value="Pglycerate_mutase_ApgM_sf"/>
</dbReference>
<name>A0A1F7FKW5_UNCRA</name>
<dbReference type="CDD" id="cd16011">
    <property type="entry name" value="iPGM_like"/>
    <property type="match status" value="1"/>
</dbReference>
<evidence type="ECO:0000259" key="7">
    <source>
        <dbReference type="Pfam" id="PF01676"/>
    </source>
</evidence>
<dbReference type="AlphaFoldDB" id="A0A1F7FKW5"/>
<dbReference type="Gene3D" id="3.30.70.2130">
    <property type="entry name" value="Metalloenzyme domain"/>
    <property type="match status" value="1"/>
</dbReference>
<dbReference type="NCBIfam" id="NF003242">
    <property type="entry name" value="PRK04200.1"/>
    <property type="match status" value="1"/>
</dbReference>
<comment type="catalytic activity">
    <reaction evidence="1">
        <text>(2R)-2-phosphoglycerate = (2R)-3-phosphoglycerate</text>
        <dbReference type="Rhea" id="RHEA:15901"/>
        <dbReference type="ChEBI" id="CHEBI:58272"/>
        <dbReference type="ChEBI" id="CHEBI:58289"/>
        <dbReference type="EC" id="5.4.2.12"/>
    </reaction>
</comment>
<dbReference type="GO" id="GO:0004619">
    <property type="term" value="F:phosphoglycerate mutase activity"/>
    <property type="evidence" value="ECO:0007669"/>
    <property type="project" value="UniProtKB-EC"/>
</dbReference>
<feature type="domain" description="Metalloenzyme" evidence="7">
    <location>
        <begin position="1"/>
        <end position="365"/>
    </location>
</feature>
<organism evidence="8 9">
    <name type="scientific">Candidatus Raymondbacteria bacterium RIFOXYD12_FULL_49_13</name>
    <dbReference type="NCBI Taxonomy" id="1817890"/>
    <lineage>
        <taxon>Bacteria</taxon>
        <taxon>Raymondiibacteriota</taxon>
    </lineage>
</organism>
<dbReference type="NCBIfam" id="TIGR02535">
    <property type="entry name" value="hyp_Hser_kinase"/>
    <property type="match status" value="1"/>
</dbReference>
<comment type="function">
    <text evidence="2">Catalyzes the interconversion of 2-phosphoglycerate and 3-phosphoglycerate.</text>
</comment>
<comment type="pathway">
    <text evidence="3">Carbohydrate degradation.</text>
</comment>
<dbReference type="Gene3D" id="3.40.720.10">
    <property type="entry name" value="Alkaline Phosphatase, subunit A"/>
    <property type="match status" value="1"/>
</dbReference>
<evidence type="ECO:0000256" key="4">
    <source>
        <dbReference type="ARBA" id="ARBA00005524"/>
    </source>
</evidence>
<comment type="caution">
    <text evidence="8">The sequence shown here is derived from an EMBL/GenBank/DDBJ whole genome shotgun (WGS) entry which is preliminary data.</text>
</comment>